<feature type="transmembrane region" description="Helical" evidence="2">
    <location>
        <begin position="20"/>
        <end position="43"/>
    </location>
</feature>
<dbReference type="GO" id="GO:0042302">
    <property type="term" value="F:structural constituent of cuticle"/>
    <property type="evidence" value="ECO:0007669"/>
    <property type="project" value="InterPro"/>
</dbReference>
<dbReference type="AlphaFoldDB" id="A0A3P7KPX5"/>
<evidence type="ECO:0000256" key="1">
    <source>
        <dbReference type="ARBA" id="ARBA00022737"/>
    </source>
</evidence>
<reference evidence="4 5" key="1">
    <citation type="submission" date="2018-11" db="EMBL/GenBank/DDBJ databases">
        <authorList>
            <consortium name="Pathogen Informatics"/>
        </authorList>
    </citation>
    <scope>NUCLEOTIDE SEQUENCE [LARGE SCALE GENOMIC DNA]</scope>
</reference>
<accession>A0A3P7KPX5</accession>
<evidence type="ECO:0000313" key="5">
    <source>
        <dbReference type="Proteomes" id="UP000270094"/>
    </source>
</evidence>
<keyword evidence="2" id="KW-0472">Membrane</keyword>
<organism evidence="4 5">
    <name type="scientific">Strongylus vulgaris</name>
    <name type="common">Blood worm</name>
    <dbReference type="NCBI Taxonomy" id="40348"/>
    <lineage>
        <taxon>Eukaryota</taxon>
        <taxon>Metazoa</taxon>
        <taxon>Ecdysozoa</taxon>
        <taxon>Nematoda</taxon>
        <taxon>Chromadorea</taxon>
        <taxon>Rhabditida</taxon>
        <taxon>Rhabditina</taxon>
        <taxon>Rhabditomorpha</taxon>
        <taxon>Strongyloidea</taxon>
        <taxon>Strongylidae</taxon>
        <taxon>Strongylus</taxon>
    </lineage>
</organism>
<dbReference type="EMBL" id="UYYB01026460">
    <property type="protein sequence ID" value="VDM72645.1"/>
    <property type="molecule type" value="Genomic_DNA"/>
</dbReference>
<dbReference type="InterPro" id="IPR002486">
    <property type="entry name" value="Col_cuticle_N"/>
</dbReference>
<keyword evidence="5" id="KW-1185">Reference proteome</keyword>
<keyword evidence="1" id="KW-0677">Repeat</keyword>
<evidence type="ECO:0000256" key="2">
    <source>
        <dbReference type="SAM" id="Phobius"/>
    </source>
</evidence>
<dbReference type="OrthoDB" id="5867987at2759"/>
<proteinExistence type="predicted"/>
<feature type="domain" description="Nematode cuticle collagen N-terminal" evidence="3">
    <location>
        <begin position="19"/>
        <end position="71"/>
    </location>
</feature>
<dbReference type="Pfam" id="PF01484">
    <property type="entry name" value="Col_cuticle_N"/>
    <property type="match status" value="1"/>
</dbReference>
<protein>
    <recommendedName>
        <fullName evidence="3">Nematode cuticle collagen N-terminal domain-containing protein</fullName>
    </recommendedName>
</protein>
<sequence>MDGDKCTKAVAAEHESLKRFAFVGVAVSTIATLTAIIAVPMLCMHMHTIQSGIQEELSYCRTRNARMRGEYSKVCFLCLLSFMMITSSCSQRCMKFALIWTDWLIRVIYIVFPIS</sequence>
<gene>
    <name evidence="4" type="ORF">SVUK_LOCUS7643</name>
</gene>
<evidence type="ECO:0000313" key="4">
    <source>
        <dbReference type="EMBL" id="VDM72645.1"/>
    </source>
</evidence>
<keyword evidence="2" id="KW-0812">Transmembrane</keyword>
<dbReference type="SMART" id="SM01088">
    <property type="entry name" value="Col_cuticle_N"/>
    <property type="match status" value="1"/>
</dbReference>
<name>A0A3P7KPX5_STRVU</name>
<dbReference type="Proteomes" id="UP000270094">
    <property type="component" value="Unassembled WGS sequence"/>
</dbReference>
<keyword evidence="2" id="KW-1133">Transmembrane helix</keyword>
<evidence type="ECO:0000259" key="3">
    <source>
        <dbReference type="SMART" id="SM01088"/>
    </source>
</evidence>